<dbReference type="PATRIC" id="fig|1423760.3.peg.1677"/>
<gene>
    <name evidence="2" type="ORF">FC43_GL001604</name>
</gene>
<evidence type="ECO:0000313" key="2">
    <source>
        <dbReference type="EMBL" id="KRL89759.1"/>
    </source>
</evidence>
<keyword evidence="1" id="KW-1133">Transmembrane helix</keyword>
<dbReference type="AlphaFoldDB" id="A0A0R1U8V9"/>
<keyword evidence="1" id="KW-0472">Membrane</keyword>
<reference evidence="2 3" key="1">
    <citation type="journal article" date="2015" name="Genome Announc.">
        <title>Expanding the biotechnology potential of lactobacilli through comparative genomics of 213 strains and associated genera.</title>
        <authorList>
            <person name="Sun Z."/>
            <person name="Harris H.M."/>
            <person name="McCann A."/>
            <person name="Guo C."/>
            <person name="Argimon S."/>
            <person name="Zhang W."/>
            <person name="Yang X."/>
            <person name="Jeffery I.B."/>
            <person name="Cooney J.C."/>
            <person name="Kagawa T.F."/>
            <person name="Liu W."/>
            <person name="Song Y."/>
            <person name="Salvetti E."/>
            <person name="Wrobel A."/>
            <person name="Rasinkangas P."/>
            <person name="Parkhill J."/>
            <person name="Rea M.C."/>
            <person name="O'Sullivan O."/>
            <person name="Ritari J."/>
            <person name="Douillard F.P."/>
            <person name="Paul Ross R."/>
            <person name="Yang R."/>
            <person name="Briner A.E."/>
            <person name="Felis G.E."/>
            <person name="de Vos W.M."/>
            <person name="Barrangou R."/>
            <person name="Klaenhammer T.R."/>
            <person name="Caufield P.W."/>
            <person name="Cui Y."/>
            <person name="Zhang H."/>
            <person name="O'Toole P.W."/>
        </authorList>
    </citation>
    <scope>NUCLEOTIDE SEQUENCE [LARGE SCALE GENOMIC DNA]</scope>
    <source>
        <strain evidence="2 3">DSM 15946</strain>
    </source>
</reference>
<keyword evidence="1" id="KW-0812">Transmembrane</keyword>
<organism evidence="2 3">
    <name type="scientific">Limosilactobacillus ingluviei DSM 15946</name>
    <dbReference type="NCBI Taxonomy" id="1423760"/>
    <lineage>
        <taxon>Bacteria</taxon>
        <taxon>Bacillati</taxon>
        <taxon>Bacillota</taxon>
        <taxon>Bacilli</taxon>
        <taxon>Lactobacillales</taxon>
        <taxon>Lactobacillaceae</taxon>
        <taxon>Limosilactobacillus</taxon>
    </lineage>
</organism>
<name>A0A0R1U8V9_9LACO</name>
<feature type="transmembrane region" description="Helical" evidence="1">
    <location>
        <begin position="29"/>
        <end position="51"/>
    </location>
</feature>
<evidence type="ECO:0000256" key="1">
    <source>
        <dbReference type="SAM" id="Phobius"/>
    </source>
</evidence>
<accession>A0A0R1U8V9</accession>
<evidence type="ECO:0008006" key="4">
    <source>
        <dbReference type="Google" id="ProtNLM"/>
    </source>
</evidence>
<proteinExistence type="predicted"/>
<sequence>MILLAIFGGLMLLLSIFYLLNSWQRYGQWKWATFLVLLSAILTGVGTWGALTGHHRASSSSTTSRQATAQTATSSLAVGNQAMKTAGADQSSKENALLGQLQKAYGKLGTVGFDQASKTYQIKPAAGDEQKALQAVLDDPSQAEQIGWPKLTKSLQQTSAQLKKILGAGYSLSLMAPNSDQAMYTVKDGQETFTAVK</sequence>
<dbReference type="RefSeq" id="WP_056954870.1">
    <property type="nucleotide sequence ID" value="NZ_AZFK01000042.1"/>
</dbReference>
<protein>
    <recommendedName>
        <fullName evidence="4">DUF308 domain-containing protein</fullName>
    </recommendedName>
</protein>
<dbReference type="EMBL" id="AZFK01000042">
    <property type="protein sequence ID" value="KRL89759.1"/>
    <property type="molecule type" value="Genomic_DNA"/>
</dbReference>
<comment type="caution">
    <text evidence="2">The sequence shown here is derived from an EMBL/GenBank/DDBJ whole genome shotgun (WGS) entry which is preliminary data.</text>
</comment>
<dbReference type="Proteomes" id="UP000050816">
    <property type="component" value="Unassembled WGS sequence"/>
</dbReference>
<evidence type="ECO:0000313" key="3">
    <source>
        <dbReference type="Proteomes" id="UP000050816"/>
    </source>
</evidence>